<keyword evidence="2" id="KW-1185">Reference proteome</keyword>
<dbReference type="Proteomes" id="UP001168694">
    <property type="component" value="Unassembled WGS sequence"/>
</dbReference>
<comment type="caution">
    <text evidence="1">The sequence shown here is derived from an EMBL/GenBank/DDBJ whole genome shotgun (WGS) entry which is preliminary data.</text>
</comment>
<protein>
    <submittedName>
        <fullName evidence="1">Uncharacterized protein</fullName>
    </submittedName>
</protein>
<dbReference type="RefSeq" id="WP_290400287.1">
    <property type="nucleotide sequence ID" value="NZ_JAUHLN010000002.1"/>
</dbReference>
<sequence>MKVWLGSMLLVLVLCFGVWLILSPSFKKVGVTATKLKEKLQEEQDGEEQKGEKP</sequence>
<evidence type="ECO:0000313" key="2">
    <source>
        <dbReference type="Proteomes" id="UP001168694"/>
    </source>
</evidence>
<evidence type="ECO:0000313" key="1">
    <source>
        <dbReference type="EMBL" id="MDN4074217.1"/>
    </source>
</evidence>
<dbReference type="EMBL" id="JAUHLN010000002">
    <property type="protein sequence ID" value="MDN4074217.1"/>
    <property type="molecule type" value="Genomic_DNA"/>
</dbReference>
<reference evidence="1" key="1">
    <citation type="submission" date="2023-06" db="EMBL/GenBank/DDBJ databases">
        <title>Draft Genome Sequences of Representative Paenibacillus Polymyxa, Bacillus cereus, Fictibacillus sp., and Brevibacillus agri Strains Isolated from Amazonian Dark Earth.</title>
        <authorList>
            <person name="Pellegrinetti T.A."/>
            <person name="Cunha I.C.M."/>
            <person name="Chaves M.G."/>
            <person name="Freitas A.S."/>
            <person name="Silva A.V.R."/>
            <person name="Tsai S.M."/>
            <person name="Mendes L.W."/>
        </authorList>
    </citation>
    <scope>NUCLEOTIDE SEQUENCE</scope>
    <source>
        <strain evidence="1">CENA-BCM004</strain>
    </source>
</reference>
<proteinExistence type="predicted"/>
<organism evidence="1 2">
    <name type="scientific">Fictibacillus terranigra</name>
    <dbReference type="NCBI Taxonomy" id="3058424"/>
    <lineage>
        <taxon>Bacteria</taxon>
        <taxon>Bacillati</taxon>
        <taxon>Bacillota</taxon>
        <taxon>Bacilli</taxon>
        <taxon>Bacillales</taxon>
        <taxon>Fictibacillaceae</taxon>
        <taxon>Fictibacillus</taxon>
    </lineage>
</organism>
<accession>A0ABT8E8H3</accession>
<gene>
    <name evidence="1" type="ORF">QYF49_14560</name>
</gene>
<name>A0ABT8E8H3_9BACL</name>